<dbReference type="OrthoDB" id="2997776at2759"/>
<evidence type="ECO:0000256" key="1">
    <source>
        <dbReference type="SAM" id="MobiDB-lite"/>
    </source>
</evidence>
<evidence type="ECO:0000313" key="2">
    <source>
        <dbReference type="EMBL" id="CAF9940222.1"/>
    </source>
</evidence>
<name>A0A8H3J3T9_9LECA</name>
<keyword evidence="3" id="KW-1185">Reference proteome</keyword>
<sequence length="1704" mass="191266">MSCCSPGISVSPTEASTASALRSEHIGGLPPHPSLPFEIWDMILRTILDNFRAWKSQEDLTHLWTCVRPVCKLLKAEVEDIFKTQHLPRTTLHFFTDTYYVDFDTFSRSRADIWATWERTPLAHSEQCDLKIQLRFARLLEEGGRAVFVVQHGSNDRNDPENLYESAIFRHMREKGGLGPMGMADKYKPSERQRLFGEPEGWDPGCTIPTFEPQATEGIFVIQVRAGLNDCAVPGLRIDQEKREVSLDWIGLYSRFFRERRAMHLHKRTDHGAIYSWPPVKQFPLYDDVSPRSWTPKLGDLDSNLVDLAMRDYQQLCDLCHNSKMSAQLFDRLRDPIRTWRNAMGRFVGCDRLCVGSLRLKRYCDSEVILDDDGEVDNTRAQRETFRMRGKVGDWMRAKEACDACRSRDTKCQCKWRSYFEGDVSGCDVCFENKTHCSDQLMELNYRWLSLHLASPSNTSLLQRAIDFMSTGQEQQNVRQTQHPIDSGTGQWSYSLFDLAEEPLPESASPIIEHNLREEAKISEVPGENMWEVNWEYQGRSNPFIHPYPMSHTTRLSTIERISNSSTPILAAETRGMMNKKTTRSDKLRQAMESRGHRNLIETPKHSDGTYGPTKKSEFIGFHGEDKVPRTGERGRESNSEDQGLGRTSSWRSALDLSPRVEDVSDDPNPSPVLYPRFGAAHRHDDGESIDNDIYVSYPSLRSPTHEVPVSGFGPCGRKGKGASQQNYGSSAGRIETVSSEGPSSRRPKRSPTGQPIDQDRPRSSMFDAPEGFLRKPIIERLHQHDPHFPHQLIPTLPSSELFLPADVPALSVPMLREDTMMLVAAVTQTSSSRQDVRLQGTKSAQLSSPVNIVPKAANPRRVQSKTMQLYISDTAHTITAAISKTQNKLKLHFIRSRTFNLATHPFDAMTVFHVSNMVPESHHASPSFSERSKIQTLIDDKNAKSTFHSVVGICVRIMPDEHILAEGLLEASVDEPIRSMDVCVTRIHRPSNECIPPSVSAYVPSNRRSVVYAGPLSSTTTQPTNSTMNALYLKIHALQREASVLGATTDPRMAIRSIACFDSDTPSLIDSHEGYGQVRRNRSPTGHSSTHRNIRAEEEKLQELHKQGKGKKPGQHYGPKHGAYMRTIKPDEPGARHRHGSDFSHHHCPSTFSQYYPEEPQTPYTHNNDNTRPRIENYDEAYDNLLALRFCSDHGPLHQASNESYHASRGLTVSNTVNTTVLAGDDTGNDGRYGMIYQREYEIIQRPQDLDPIPGISPSATSPPHGDVDKSVKMQTPPTISTRFSRQAFYTPSYIPLSASAKPIHDNSNAPGSNSTFHFGVSTPKQNGKVNGEEPRDWVPAALATVYHAVNPHATPWSTLRPGTLDLFHEKIPESVKLGDYDLCMRMRDGFGTKRATATRATMTDARQRPLYRGASASGPRVRIVKQRRDVSLTGLACGQRELQRQTENDFTIKILTSTVNQNSANRPLYGIKFKADIRNDNAKEKEEQQRYKDSILFEDQLICTFPILVEHIRASSASTRAVEHGFLVRCPSPSTLQLPPTLGLETEMKRNASSSSLPIAGRLQSPPTLGLYTNMTRDSSSDSNLSPTSRISRWSREEIAQAARNTVPKYIAEAPSNGRRLCHTAKSCFTNSQYPNRRFRPKRISSAKGATRILMVKPIVEVLVVVISTGPSPSLKPNLPRTASAQLSSAALVSPLQNQIVT</sequence>
<dbReference type="EMBL" id="CAJPDT010000128">
    <property type="protein sequence ID" value="CAF9940222.1"/>
    <property type="molecule type" value="Genomic_DNA"/>
</dbReference>
<gene>
    <name evidence="2" type="ORF">IMSHALPRED_001798</name>
</gene>
<reference evidence="2" key="1">
    <citation type="submission" date="2021-03" db="EMBL/GenBank/DDBJ databases">
        <authorList>
            <person name="Tagirdzhanova G."/>
        </authorList>
    </citation>
    <scope>NUCLEOTIDE SEQUENCE</scope>
</reference>
<dbReference type="Proteomes" id="UP000664534">
    <property type="component" value="Unassembled WGS sequence"/>
</dbReference>
<feature type="region of interest" description="Disordered" evidence="1">
    <location>
        <begin position="1077"/>
        <end position="1096"/>
    </location>
</feature>
<comment type="caution">
    <text evidence="2">The sequence shown here is derived from an EMBL/GenBank/DDBJ whole genome shotgun (WGS) entry which is preliminary data.</text>
</comment>
<feature type="compositionally biased region" description="Basic and acidic residues" evidence="1">
    <location>
        <begin position="615"/>
        <end position="639"/>
    </location>
</feature>
<evidence type="ECO:0000313" key="3">
    <source>
        <dbReference type="Proteomes" id="UP000664534"/>
    </source>
</evidence>
<accession>A0A8H3J3T9</accession>
<feature type="compositionally biased region" description="Basic and acidic residues" evidence="1">
    <location>
        <begin position="594"/>
        <end position="608"/>
    </location>
</feature>
<proteinExistence type="predicted"/>
<protein>
    <submittedName>
        <fullName evidence="2">Uncharacterized protein</fullName>
    </submittedName>
</protein>
<organism evidence="2 3">
    <name type="scientific">Imshaugia aleurites</name>
    <dbReference type="NCBI Taxonomy" id="172621"/>
    <lineage>
        <taxon>Eukaryota</taxon>
        <taxon>Fungi</taxon>
        <taxon>Dikarya</taxon>
        <taxon>Ascomycota</taxon>
        <taxon>Pezizomycotina</taxon>
        <taxon>Lecanoromycetes</taxon>
        <taxon>OSLEUM clade</taxon>
        <taxon>Lecanoromycetidae</taxon>
        <taxon>Lecanorales</taxon>
        <taxon>Lecanorineae</taxon>
        <taxon>Parmeliaceae</taxon>
        <taxon>Imshaugia</taxon>
    </lineage>
</organism>
<feature type="region of interest" description="Disordered" evidence="1">
    <location>
        <begin position="594"/>
        <end position="769"/>
    </location>
</feature>